<feature type="region of interest" description="Disordered" evidence="1">
    <location>
        <begin position="85"/>
        <end position="113"/>
    </location>
</feature>
<feature type="region of interest" description="Disordered" evidence="1">
    <location>
        <begin position="332"/>
        <end position="389"/>
    </location>
</feature>
<keyword evidence="4" id="KW-1185">Reference proteome</keyword>
<evidence type="ECO:0000313" key="4">
    <source>
        <dbReference type="Proteomes" id="UP000249829"/>
    </source>
</evidence>
<dbReference type="EMBL" id="KZ825222">
    <property type="protein sequence ID" value="PYI14040.1"/>
    <property type="molecule type" value="Genomic_DNA"/>
</dbReference>
<dbReference type="Proteomes" id="UP000249829">
    <property type="component" value="Unassembled WGS sequence"/>
</dbReference>
<organism evidence="3 4">
    <name type="scientific">Aspergillus violaceofuscus (strain CBS 115571)</name>
    <dbReference type="NCBI Taxonomy" id="1450538"/>
    <lineage>
        <taxon>Eukaryota</taxon>
        <taxon>Fungi</taxon>
        <taxon>Dikarya</taxon>
        <taxon>Ascomycota</taxon>
        <taxon>Pezizomycotina</taxon>
        <taxon>Eurotiomycetes</taxon>
        <taxon>Eurotiomycetidae</taxon>
        <taxon>Eurotiales</taxon>
        <taxon>Aspergillaceae</taxon>
        <taxon>Aspergillus</taxon>
    </lineage>
</organism>
<dbReference type="OMA" id="PRPMSWH"/>
<proteinExistence type="predicted"/>
<dbReference type="STRING" id="1450538.A0A2V5HDP7"/>
<evidence type="ECO:0000256" key="2">
    <source>
        <dbReference type="SAM" id="SignalP"/>
    </source>
</evidence>
<feature type="compositionally biased region" description="Acidic residues" evidence="1">
    <location>
        <begin position="342"/>
        <end position="360"/>
    </location>
</feature>
<feature type="region of interest" description="Disordered" evidence="1">
    <location>
        <begin position="279"/>
        <end position="298"/>
    </location>
</feature>
<dbReference type="AlphaFoldDB" id="A0A2V5HDP7"/>
<gene>
    <name evidence="3" type="ORF">BO99DRAFT_407003</name>
</gene>
<reference evidence="3 4" key="1">
    <citation type="submission" date="2018-02" db="EMBL/GenBank/DDBJ databases">
        <title>The genomes of Aspergillus section Nigri reveals drivers in fungal speciation.</title>
        <authorList>
            <consortium name="DOE Joint Genome Institute"/>
            <person name="Vesth T.C."/>
            <person name="Nybo J."/>
            <person name="Theobald S."/>
            <person name="Brandl J."/>
            <person name="Frisvad J.C."/>
            <person name="Nielsen K.F."/>
            <person name="Lyhne E.K."/>
            <person name="Kogle M.E."/>
            <person name="Kuo A."/>
            <person name="Riley R."/>
            <person name="Clum A."/>
            <person name="Nolan M."/>
            <person name="Lipzen A."/>
            <person name="Salamov A."/>
            <person name="Henrissat B."/>
            <person name="Wiebenga A."/>
            <person name="De vries R.P."/>
            <person name="Grigoriev I.V."/>
            <person name="Mortensen U.H."/>
            <person name="Andersen M.R."/>
            <person name="Baker S.E."/>
        </authorList>
    </citation>
    <scope>NUCLEOTIDE SEQUENCE [LARGE SCALE GENOMIC DNA]</scope>
    <source>
        <strain evidence="3 4">CBS 115571</strain>
    </source>
</reference>
<feature type="signal peptide" evidence="2">
    <location>
        <begin position="1"/>
        <end position="23"/>
    </location>
</feature>
<sequence length="433" mass="47200">MPTIHHLFNLNLTLTLTLTLILSLEHHLFSGPYLSFFRSTANHISPMANCWQPQASFVGSAWASNNQPSMRSSTFRDMIHAFPRPKQTGRVTKPRSAGNSPASAGRRRTTTMPHSSTMYPGYQAPFNPAALASAFSRSSRNRPMSWHPVMDPSTFPTDTYFANSTTLDSFAAVGMCPQPLPTAPAVLEGNDMLSSYANGLPFFAGVQDQLPLDQSAFVQEDPVSWETSNSTMPAMTEPMSDCWSFDMASMHNSMPSAYVADSIYDESVPSSGCLTGPATPQFLPIQRPDDDLTAKSNPEDELVGMGLYSNPDALSETSLLGLSGKGLKLEETFTPSANNAEDKDDDDDDDEDDDEDDDDAPQGQDEAAFPSCAAPNATQPQPHIGQRPVKPAANMMHKSFFFEDDFEPHAIVGSQPLINMASQPCINYGYGWI</sequence>
<evidence type="ECO:0000313" key="3">
    <source>
        <dbReference type="EMBL" id="PYI14040.1"/>
    </source>
</evidence>
<protein>
    <submittedName>
        <fullName evidence="3">Uncharacterized protein</fullName>
    </submittedName>
</protein>
<accession>A0A2V5HDP7</accession>
<feature type="chain" id="PRO_5016015616" evidence="2">
    <location>
        <begin position="24"/>
        <end position="433"/>
    </location>
</feature>
<keyword evidence="2" id="KW-0732">Signal</keyword>
<evidence type="ECO:0000256" key="1">
    <source>
        <dbReference type="SAM" id="MobiDB-lite"/>
    </source>
</evidence>
<name>A0A2V5HDP7_ASPV1</name>